<dbReference type="EMBL" id="CAFAAI010000194">
    <property type="protein sequence ID" value="CAB4803101.1"/>
    <property type="molecule type" value="Genomic_DNA"/>
</dbReference>
<organism evidence="1">
    <name type="scientific">freshwater metagenome</name>
    <dbReference type="NCBI Taxonomy" id="449393"/>
    <lineage>
        <taxon>unclassified sequences</taxon>
        <taxon>metagenomes</taxon>
        <taxon>ecological metagenomes</taxon>
    </lineage>
</organism>
<dbReference type="AlphaFoldDB" id="A0A6J6Y092"/>
<protein>
    <submittedName>
        <fullName evidence="1">Unannotated protein</fullName>
    </submittedName>
</protein>
<name>A0A6J6Y092_9ZZZZ</name>
<sequence>MHVDGEVGHAFVLRHVRVRAGDEHSPVGEVGNGVPYLLAVDDPLVAVANGLGGEASKVASGTWLAEQLTPALFAGEHRAQEAGALFVGAVGDDGWTGKRQKERRRICALGASRTKTLLDHALQIGTNTQATKASGEVHPREAGIELQPTEFGVGNVLGVVAGEQRGERFLNALRLRIGAVVIGHDTSLSYAAAWSQSPLAWRS</sequence>
<proteinExistence type="predicted"/>
<reference evidence="1" key="1">
    <citation type="submission" date="2020-05" db="EMBL/GenBank/DDBJ databases">
        <authorList>
            <person name="Chiriac C."/>
            <person name="Salcher M."/>
            <person name="Ghai R."/>
            <person name="Kavagutti S V."/>
        </authorList>
    </citation>
    <scope>NUCLEOTIDE SEQUENCE</scope>
</reference>
<evidence type="ECO:0000313" key="1">
    <source>
        <dbReference type="EMBL" id="CAB4803101.1"/>
    </source>
</evidence>
<accession>A0A6J6Y092</accession>
<gene>
    <name evidence="1" type="ORF">UFOPK2992_01126</name>
</gene>